<keyword evidence="2" id="KW-1185">Reference proteome</keyword>
<dbReference type="Proteomes" id="UP001227268">
    <property type="component" value="Unassembled WGS sequence"/>
</dbReference>
<comment type="caution">
    <text evidence="1">The sequence shown here is derived from an EMBL/GenBank/DDBJ whole genome shotgun (WGS) entry which is preliminary data.</text>
</comment>
<evidence type="ECO:0000313" key="2">
    <source>
        <dbReference type="Proteomes" id="UP001227268"/>
    </source>
</evidence>
<protein>
    <submittedName>
        <fullName evidence="1">Uncharacterized protein</fullName>
    </submittedName>
</protein>
<proteinExistence type="predicted"/>
<accession>A0ACC2VEG5</accession>
<name>A0ACC2VEG5_9TREE</name>
<evidence type="ECO:0000313" key="1">
    <source>
        <dbReference type="EMBL" id="KAJ9097246.1"/>
    </source>
</evidence>
<organism evidence="1 2">
    <name type="scientific">Naganishia friedmannii</name>
    <dbReference type="NCBI Taxonomy" id="89922"/>
    <lineage>
        <taxon>Eukaryota</taxon>
        <taxon>Fungi</taxon>
        <taxon>Dikarya</taxon>
        <taxon>Basidiomycota</taxon>
        <taxon>Agaricomycotina</taxon>
        <taxon>Tremellomycetes</taxon>
        <taxon>Filobasidiales</taxon>
        <taxon>Filobasidiaceae</taxon>
        <taxon>Naganishia</taxon>
    </lineage>
</organism>
<gene>
    <name evidence="1" type="ORF">QFC21_004915</name>
</gene>
<reference evidence="1" key="1">
    <citation type="submission" date="2023-04" db="EMBL/GenBank/DDBJ databases">
        <title>Draft Genome sequencing of Naganishia species isolated from polar environments using Oxford Nanopore Technology.</title>
        <authorList>
            <person name="Leo P."/>
            <person name="Venkateswaran K."/>
        </authorList>
    </citation>
    <scope>NUCLEOTIDE SEQUENCE</scope>
    <source>
        <strain evidence="1">MNA-CCFEE 5423</strain>
    </source>
</reference>
<sequence length="135" mass="15264">MSTSAAIPSVTEASTKPKTGALTMQIILRRDLLEVEKWPIGPLIAQGSHAATALMHLFREHQAMKDYVEDWKHMRKAVLQTPTEESMKNLSQALSNAVPPIEHHLNFPTALAIVPNKREKRLKKILDSHQVELWK</sequence>
<dbReference type="EMBL" id="JASBWT010000017">
    <property type="protein sequence ID" value="KAJ9097246.1"/>
    <property type="molecule type" value="Genomic_DNA"/>
</dbReference>